<organism evidence="2 3">
    <name type="scientific">Goodfellowiella coeruleoviolacea</name>
    <dbReference type="NCBI Taxonomy" id="334858"/>
    <lineage>
        <taxon>Bacteria</taxon>
        <taxon>Bacillati</taxon>
        <taxon>Actinomycetota</taxon>
        <taxon>Actinomycetes</taxon>
        <taxon>Pseudonocardiales</taxon>
        <taxon>Pseudonocardiaceae</taxon>
        <taxon>Goodfellowiella</taxon>
    </lineage>
</organism>
<proteinExistence type="predicted"/>
<evidence type="ECO:0008006" key="4">
    <source>
        <dbReference type="Google" id="ProtNLM"/>
    </source>
</evidence>
<gene>
    <name evidence="2" type="ORF">LX83_001542</name>
</gene>
<dbReference type="AlphaFoldDB" id="A0AAE3GAH8"/>
<keyword evidence="1" id="KW-0732">Signal</keyword>
<dbReference type="RefSeq" id="WP_253768617.1">
    <property type="nucleotide sequence ID" value="NZ_JAMTCK010000003.1"/>
</dbReference>
<protein>
    <recommendedName>
        <fullName evidence="4">Extracellular repeat, HAF family</fullName>
    </recommendedName>
</protein>
<feature type="signal peptide" evidence="1">
    <location>
        <begin position="1"/>
        <end position="33"/>
    </location>
</feature>
<reference evidence="2" key="1">
    <citation type="submission" date="2022-06" db="EMBL/GenBank/DDBJ databases">
        <title>Genomic Encyclopedia of Archaeal and Bacterial Type Strains, Phase II (KMG-II): from individual species to whole genera.</title>
        <authorList>
            <person name="Goeker M."/>
        </authorList>
    </citation>
    <scope>NUCLEOTIDE SEQUENCE</scope>
    <source>
        <strain evidence="2">DSM 43935</strain>
    </source>
</reference>
<keyword evidence="3" id="KW-1185">Reference proteome</keyword>
<evidence type="ECO:0000313" key="3">
    <source>
        <dbReference type="Proteomes" id="UP001206128"/>
    </source>
</evidence>
<evidence type="ECO:0000256" key="1">
    <source>
        <dbReference type="SAM" id="SignalP"/>
    </source>
</evidence>
<accession>A0AAE3GAH8</accession>
<sequence>MLSSPSRRGLVVRLLASVGVVASALATGGVAVADTAVAHAGTAAPACAYQPTQLPGVPGSRVATGYVQATDGGRYFGGLGHWSSDGLGGDHRGLVWRDGVVVADFGSLSHVTGVNSSGDAVGGTESVEPLTWHDGRLGRLSRPPQNTRHFAQASAVSDTGVVIGSATFDDGTVHALAWSIHNPTAPRDLGIAGRLFALTDISDDDRIVGTFTSGSRLQAVTGTVDGGFRPLGGVDPAADSSATDIAGSYVLGTATVPGQGKGAVLWRDGVPRLLTGAGTATLTDVNSSGTVVGYEGTDYSRRTAVVLSGGTRTVLPPLPGYTHAEAMAVTDDGRIAGRSIRSGSDAQFVPTVWSCA</sequence>
<dbReference type="Proteomes" id="UP001206128">
    <property type="component" value="Unassembled WGS sequence"/>
</dbReference>
<evidence type="ECO:0000313" key="2">
    <source>
        <dbReference type="EMBL" id="MCP2164702.1"/>
    </source>
</evidence>
<dbReference type="InterPro" id="IPR006311">
    <property type="entry name" value="TAT_signal"/>
</dbReference>
<comment type="caution">
    <text evidence="2">The sequence shown here is derived from an EMBL/GenBank/DDBJ whole genome shotgun (WGS) entry which is preliminary data.</text>
</comment>
<dbReference type="EMBL" id="JAMTCK010000003">
    <property type="protein sequence ID" value="MCP2164702.1"/>
    <property type="molecule type" value="Genomic_DNA"/>
</dbReference>
<feature type="chain" id="PRO_5042246073" description="Extracellular repeat, HAF family" evidence="1">
    <location>
        <begin position="34"/>
        <end position="356"/>
    </location>
</feature>
<name>A0AAE3GAH8_9PSEU</name>
<dbReference type="PROSITE" id="PS51318">
    <property type="entry name" value="TAT"/>
    <property type="match status" value="1"/>
</dbReference>